<keyword evidence="2" id="KW-1185">Reference proteome</keyword>
<sequence>MTAATLHIATPTATERTLLRIADGITAFVAYRRERRIERREIALDLLREQQSRKQDPRAVDHALAQLGLSRR</sequence>
<accession>A0A371NR07</accession>
<dbReference type="RefSeq" id="WP_116242948.1">
    <property type="nucleotide sequence ID" value="NZ_QUAB01000046.1"/>
</dbReference>
<gene>
    <name evidence="1" type="ORF">DY023_13985</name>
</gene>
<proteinExistence type="predicted"/>
<dbReference type="AlphaFoldDB" id="A0A371NR07"/>
<evidence type="ECO:0000313" key="2">
    <source>
        <dbReference type="Proteomes" id="UP000262172"/>
    </source>
</evidence>
<organism evidence="1 2">
    <name type="scientific">Microbacterium bovistercoris</name>
    <dbReference type="NCBI Taxonomy" id="2293570"/>
    <lineage>
        <taxon>Bacteria</taxon>
        <taxon>Bacillati</taxon>
        <taxon>Actinomycetota</taxon>
        <taxon>Actinomycetes</taxon>
        <taxon>Micrococcales</taxon>
        <taxon>Microbacteriaceae</taxon>
        <taxon>Microbacterium</taxon>
    </lineage>
</organism>
<name>A0A371NR07_9MICO</name>
<dbReference type="Proteomes" id="UP000262172">
    <property type="component" value="Unassembled WGS sequence"/>
</dbReference>
<dbReference type="EMBL" id="QUAB01000046">
    <property type="protein sequence ID" value="REJ04550.1"/>
    <property type="molecule type" value="Genomic_DNA"/>
</dbReference>
<protein>
    <submittedName>
        <fullName evidence="1">Uncharacterized protein</fullName>
    </submittedName>
</protein>
<evidence type="ECO:0000313" key="1">
    <source>
        <dbReference type="EMBL" id="REJ04550.1"/>
    </source>
</evidence>
<comment type="caution">
    <text evidence="1">The sequence shown here is derived from an EMBL/GenBank/DDBJ whole genome shotgun (WGS) entry which is preliminary data.</text>
</comment>
<dbReference type="OrthoDB" id="5075090at2"/>
<reference evidence="1 2" key="1">
    <citation type="submission" date="2018-08" db="EMBL/GenBank/DDBJ databases">
        <title>Isolation, diversity and antifungal activity of Actinobacteria from cow dung.</title>
        <authorList>
            <person name="Ling L."/>
        </authorList>
    </citation>
    <scope>NUCLEOTIDE SEQUENCE [LARGE SCALE GENOMIC DNA]</scope>
    <source>
        <strain evidence="1 2">NEAU-LLE</strain>
    </source>
</reference>